<sequence length="118" mass="13511">MSYKIAVASSDGKDIDQHFGRAEQFFVYEVEDNNNFKFVELRRATDFHSEYEDHVTKLKNTIRGLNGCKIVLVTQIGDGASRILRSNGIEAFDVEDSIENALPKLIKYYSTINPQQNY</sequence>
<dbReference type="KEGG" id="cpae:CPAST_c33500"/>
<keyword evidence="5" id="KW-1185">Reference proteome</keyword>
<protein>
    <submittedName>
        <fullName evidence="3">Dinitrogenase iron-molybdenum cofactor biosynthesis protein</fullName>
    </submittedName>
</protein>
<dbReference type="KEGG" id="cpat:CLPA_c33500"/>
<dbReference type="RefSeq" id="WP_003446499.1">
    <property type="nucleotide sequence ID" value="NZ_ANZB01000011.1"/>
</dbReference>
<evidence type="ECO:0000313" key="3">
    <source>
        <dbReference type="EMBL" id="KRU14571.1"/>
    </source>
</evidence>
<evidence type="ECO:0000313" key="4">
    <source>
        <dbReference type="Proteomes" id="UP000028042"/>
    </source>
</evidence>
<dbReference type="EMBL" id="CP009268">
    <property type="protein sequence ID" value="AJA53404.1"/>
    <property type="molecule type" value="Genomic_DNA"/>
</dbReference>
<dbReference type="SUPFAM" id="SSF53146">
    <property type="entry name" value="Nitrogenase accessory factor-like"/>
    <property type="match status" value="1"/>
</dbReference>
<dbReference type="EMBL" id="JPGY02000001">
    <property type="protein sequence ID" value="KRU14571.1"/>
    <property type="molecule type" value="Genomic_DNA"/>
</dbReference>
<dbReference type="InterPro" id="IPR051840">
    <property type="entry name" value="NifX/NifY_domain"/>
</dbReference>
<dbReference type="PANTHER" id="PTHR33937">
    <property type="entry name" value="IRON-MOLYBDENUM PROTEIN-RELATED-RELATED"/>
    <property type="match status" value="1"/>
</dbReference>
<evidence type="ECO:0000259" key="1">
    <source>
        <dbReference type="Pfam" id="PF02579"/>
    </source>
</evidence>
<dbReference type="InterPro" id="IPR036105">
    <property type="entry name" value="DiNase_FeMo-co_biosyn_sf"/>
</dbReference>
<dbReference type="Gene3D" id="3.30.420.130">
    <property type="entry name" value="Dinitrogenase iron-molybdenum cofactor biosynthesis domain"/>
    <property type="match status" value="1"/>
</dbReference>
<accession>A0A0H3J5X3</accession>
<dbReference type="eggNOG" id="COG1433">
    <property type="taxonomic scope" value="Bacteria"/>
</dbReference>
<reference evidence="3" key="2">
    <citation type="submission" date="2015-10" db="EMBL/GenBank/DDBJ databases">
        <title>Improved Draft Genome Sequence of Clostridium pasteurianum Strain ATCC 6013 (DSM 525) Using a Hybrid Next-Generation Sequencing Approach.</title>
        <authorList>
            <person name="Pyne M.E."/>
            <person name="Utturkar S.M."/>
            <person name="Brown S.D."/>
            <person name="Moo-Young M."/>
            <person name="Chung D.A."/>
            <person name="Chou P.C."/>
        </authorList>
    </citation>
    <scope>NUCLEOTIDE SEQUENCE</scope>
    <source>
        <strain evidence="3">ATCC 6013</strain>
    </source>
</reference>
<dbReference type="GeneID" id="93075454"/>
<dbReference type="PATRIC" id="fig|1262449.3.peg.3009"/>
<dbReference type="PANTHER" id="PTHR33937:SF1">
    <property type="entry name" value="IRON-MOLIBDENUM COFACTOR PROCESSING PROTEIN"/>
    <property type="match status" value="1"/>
</dbReference>
<dbReference type="Proteomes" id="UP000028042">
    <property type="component" value="Unassembled WGS sequence"/>
</dbReference>
<dbReference type="InterPro" id="IPR003731">
    <property type="entry name" value="Di-Nase_FeMo-co_biosynth"/>
</dbReference>
<dbReference type="AlphaFoldDB" id="A0A0H3J5X3"/>
<gene>
    <name evidence="2" type="ORF">CLPA_c33500</name>
    <name evidence="3" type="ORF">CP6013_03830</name>
</gene>
<name>A0A0H3J5X3_CLOPA</name>
<feature type="domain" description="Dinitrogenase iron-molybdenum cofactor biosynthesis" evidence="1">
    <location>
        <begin position="11"/>
        <end position="106"/>
    </location>
</feature>
<reference evidence="2 5" key="1">
    <citation type="journal article" date="2015" name="Genome Announc.">
        <title>Complete Genome Sequence of the Nitrogen-Fixing and Solvent-Producing Clostridium pasteurianum DSM 525.</title>
        <authorList>
            <person name="Poehlein A."/>
            <person name="Grosse-Honebrink A."/>
            <person name="Zhang Y."/>
            <person name="Minton N.P."/>
            <person name="Daniel R."/>
        </authorList>
    </citation>
    <scope>NUCLEOTIDE SEQUENCE [LARGE SCALE GENOMIC DNA]</scope>
    <source>
        <strain evidence="2">DSM 525</strain>
        <strain evidence="5">DSM 525 / ATCC 6013</strain>
    </source>
</reference>
<dbReference type="Proteomes" id="UP000030905">
    <property type="component" value="Chromosome"/>
</dbReference>
<evidence type="ECO:0000313" key="2">
    <source>
        <dbReference type="EMBL" id="AJA53404.1"/>
    </source>
</evidence>
<proteinExistence type="predicted"/>
<reference evidence="3 4" key="3">
    <citation type="journal article" name="Genome Announc.">
        <title>Improved Draft Genome Sequence of Clostridium pasteurianum Strain ATCC 6013 (DSM 525) Using a Hybrid Next-Generation Sequencing Approach.</title>
        <authorList>
            <person name="Pyne M.E."/>
            <person name="Utturkar S."/>
            <person name="Brown S.D."/>
            <person name="Moo-Young M."/>
            <person name="Chung D.A."/>
            <person name="Chou C.P."/>
        </authorList>
    </citation>
    <scope>NUCLEOTIDE SEQUENCE [LARGE SCALE GENOMIC DNA]</scope>
    <source>
        <strain evidence="3 4">ATCC 6013</strain>
    </source>
</reference>
<organism evidence="2 5">
    <name type="scientific">Clostridium pasteurianum DSM 525 = ATCC 6013</name>
    <dbReference type="NCBI Taxonomy" id="1262449"/>
    <lineage>
        <taxon>Bacteria</taxon>
        <taxon>Bacillati</taxon>
        <taxon>Bacillota</taxon>
        <taxon>Clostridia</taxon>
        <taxon>Eubacteriales</taxon>
        <taxon>Clostridiaceae</taxon>
        <taxon>Clostridium</taxon>
    </lineage>
</organism>
<evidence type="ECO:0000313" key="5">
    <source>
        <dbReference type="Proteomes" id="UP000030905"/>
    </source>
</evidence>
<dbReference type="Pfam" id="PF02579">
    <property type="entry name" value="Nitro_FeMo-Co"/>
    <property type="match status" value="1"/>
</dbReference>